<dbReference type="PANTHER" id="PTHR33273:SF2">
    <property type="entry name" value="ENDONUCLEASE_EXONUCLEASE_PHOSPHATASE DOMAIN-CONTAINING PROTEIN"/>
    <property type="match status" value="1"/>
</dbReference>
<sequence length="403" mass="45036">MKSKSAYEKVYVSFQGRNNKKSITEATEDVILAFLDMSATGRWNPLGATERLGATTVASWSGQTRGGWTMVPAQGPLVDGRWYEGWLVDCASTGTPRFVEEDDVSRRANRNGRILIEHADNIDIIIEARDFHADTLDIALLKNVPFQTRLHASQALDSDHLPVLMHIGDEASDANRNATVQITNWSRFAEILETDFGPVPRIESVADLESAAGAFEEKIKTAMSDSTRTRVEPPEKENLPQWIVDLIRAKNLARRQAYRTGSAVDRTEANRLGNEVKFALIDHRSPLPPIHGTRGLVFSDDEKAETFADSLELQCRPNIADADLDHIEEVEHDIQEILSEPNDTPITPTSPEEVREIIGSLKPATLPLSVPMEKSKRDFHPQARERSEISPKLPPHQSSLERR</sequence>
<dbReference type="AlphaFoldDB" id="A0A8J6HLN3"/>
<organism evidence="2 3">
    <name type="scientific">Tenebrio molitor</name>
    <name type="common">Yellow mealworm beetle</name>
    <dbReference type="NCBI Taxonomy" id="7067"/>
    <lineage>
        <taxon>Eukaryota</taxon>
        <taxon>Metazoa</taxon>
        <taxon>Ecdysozoa</taxon>
        <taxon>Arthropoda</taxon>
        <taxon>Hexapoda</taxon>
        <taxon>Insecta</taxon>
        <taxon>Pterygota</taxon>
        <taxon>Neoptera</taxon>
        <taxon>Endopterygota</taxon>
        <taxon>Coleoptera</taxon>
        <taxon>Polyphaga</taxon>
        <taxon>Cucujiformia</taxon>
        <taxon>Tenebrionidae</taxon>
        <taxon>Tenebrio</taxon>
    </lineage>
</organism>
<dbReference type="Proteomes" id="UP000719412">
    <property type="component" value="Unassembled WGS sequence"/>
</dbReference>
<dbReference type="PANTHER" id="PTHR33273">
    <property type="entry name" value="DOMAIN-CONTAINING PROTEIN, PUTATIVE-RELATED"/>
    <property type="match status" value="1"/>
</dbReference>
<reference evidence="2" key="2">
    <citation type="submission" date="2021-08" db="EMBL/GenBank/DDBJ databases">
        <authorList>
            <person name="Eriksson T."/>
        </authorList>
    </citation>
    <scope>NUCLEOTIDE SEQUENCE</scope>
    <source>
        <strain evidence="2">Stoneville</strain>
        <tissue evidence="2">Whole head</tissue>
    </source>
</reference>
<evidence type="ECO:0000313" key="3">
    <source>
        <dbReference type="Proteomes" id="UP000719412"/>
    </source>
</evidence>
<evidence type="ECO:0000256" key="1">
    <source>
        <dbReference type="SAM" id="MobiDB-lite"/>
    </source>
</evidence>
<evidence type="ECO:0000313" key="2">
    <source>
        <dbReference type="EMBL" id="KAH0816677.1"/>
    </source>
</evidence>
<reference evidence="2" key="1">
    <citation type="journal article" date="2020" name="J Insects Food Feed">
        <title>The yellow mealworm (Tenebrio molitor) genome: a resource for the emerging insects as food and feed industry.</title>
        <authorList>
            <person name="Eriksson T."/>
            <person name="Andere A."/>
            <person name="Kelstrup H."/>
            <person name="Emery V."/>
            <person name="Picard C."/>
        </authorList>
    </citation>
    <scope>NUCLEOTIDE SEQUENCE</scope>
    <source>
        <strain evidence="2">Stoneville</strain>
        <tissue evidence="2">Whole head</tissue>
    </source>
</reference>
<protein>
    <submittedName>
        <fullName evidence="2">Uncharacterized protein</fullName>
    </submittedName>
</protein>
<keyword evidence="3" id="KW-1185">Reference proteome</keyword>
<name>A0A8J6HLN3_TENMO</name>
<accession>A0A8J6HLN3</accession>
<proteinExistence type="predicted"/>
<comment type="caution">
    <text evidence="2">The sequence shown here is derived from an EMBL/GenBank/DDBJ whole genome shotgun (WGS) entry which is preliminary data.</text>
</comment>
<gene>
    <name evidence="2" type="ORF">GEV33_006114</name>
</gene>
<feature type="compositionally biased region" description="Basic and acidic residues" evidence="1">
    <location>
        <begin position="373"/>
        <end position="389"/>
    </location>
</feature>
<feature type="region of interest" description="Disordered" evidence="1">
    <location>
        <begin position="364"/>
        <end position="403"/>
    </location>
</feature>
<dbReference type="EMBL" id="JABDTM020021120">
    <property type="protein sequence ID" value="KAH0816677.1"/>
    <property type="molecule type" value="Genomic_DNA"/>
</dbReference>